<organism evidence="1">
    <name type="scientific">Curvibacter symbiont subsp. Hydra magnipapillata</name>
    <dbReference type="NCBI Taxonomy" id="667019"/>
    <lineage>
        <taxon>Bacteria</taxon>
        <taxon>Pseudomonadati</taxon>
        <taxon>Pseudomonadota</taxon>
        <taxon>Betaproteobacteria</taxon>
        <taxon>Burkholderiales</taxon>
        <taxon>Comamonadaceae</taxon>
        <taxon>Curvibacter</taxon>
    </lineage>
</organism>
<dbReference type="AlphaFoldDB" id="C9Y8X4"/>
<protein>
    <submittedName>
        <fullName evidence="1">Uncharacterized protein</fullName>
    </submittedName>
</protein>
<dbReference type="EMBL" id="FN543104">
    <property type="protein sequence ID" value="CBA28131.1"/>
    <property type="molecule type" value="Genomic_DNA"/>
</dbReference>
<name>C9Y8X4_CURXX</name>
<proteinExistence type="predicted"/>
<sequence length="73" mass="8639">MLARKMGNEDEFRLLKNLYFEEKLKSEIVSQALTRMNRSRLADAKWHNMQLRRTTAPIRMASSAFMVNEYENG</sequence>
<evidence type="ECO:0000313" key="1">
    <source>
        <dbReference type="EMBL" id="CBA28131.1"/>
    </source>
</evidence>
<reference evidence="1" key="1">
    <citation type="journal article" date="2010" name="Nature">
        <title>The dynamic genome of Hydra.</title>
        <authorList>
            <person name="Chapman J.A."/>
            <person name="Kirkness E.F."/>
            <person name="Simakov O."/>
            <person name="Hampson S.E."/>
            <person name="Mitros T."/>
            <person name="Weinmaier T."/>
            <person name="Rattei T."/>
            <person name="Balasubramanian P.G."/>
            <person name="Borman J."/>
            <person name="Busam D."/>
            <person name="Disbennett K."/>
            <person name="Pfannkoch C."/>
            <person name="Sumin N."/>
            <person name="Sutton G."/>
            <person name="Viswanathan L."/>
            <person name="Walenz B."/>
            <person name="Goodstein D.M."/>
            <person name="Hellsten U."/>
            <person name="Kawashima T."/>
            <person name="Prochnik S.E."/>
            <person name="Putnam N.H."/>
            <person name="Shu S."/>
            <person name="Blumberg B."/>
            <person name="Dana C.E."/>
            <person name="Gee L."/>
            <person name="Kibler D.F."/>
            <person name="Law L."/>
            <person name="Lindgens D."/>
            <person name="Martinez D.E."/>
            <person name="Peng J."/>
            <person name="Wigge P.A."/>
            <person name="Bertulat B."/>
            <person name="Guder C."/>
            <person name="Nakamura Y."/>
            <person name="Ozbek S."/>
            <person name="Watanabe H."/>
            <person name="Khalturin K."/>
            <person name="Hemmrich G."/>
            <person name="Franke A."/>
            <person name="Augustin R."/>
            <person name="Fraune S."/>
            <person name="Hayakawa E."/>
            <person name="Hayakawa S."/>
            <person name="Hirose M."/>
            <person name="Hwang J."/>
            <person name="Ikeo K."/>
            <person name="Nishimiya-Fujisawa C."/>
            <person name="Ogura A."/>
            <person name="Takahashi T."/>
            <person name="Steinmetz P.R."/>
            <person name="Zhang X."/>
            <person name="Aufschnaiter R."/>
            <person name="Eder M.K."/>
            <person name="Gorny A.K."/>
            <person name="Salvenmoser W."/>
            <person name="Heimberg A.M."/>
            <person name="Wheeler B.M."/>
            <person name="Peterson K.J."/>
            <person name="Boettger A."/>
            <person name="Tischler P."/>
            <person name="Wolf A."/>
            <person name="Gojobori T."/>
            <person name="Remington K.A."/>
            <person name="Strausberg R.L."/>
            <person name="Venter J."/>
            <person name="Technau U."/>
            <person name="Hobmayer B."/>
            <person name="Bosch T.C."/>
            <person name="Holstein T.W."/>
            <person name="Fujisawa T."/>
            <person name="Bode H.R."/>
            <person name="David C.N."/>
            <person name="Rokhsar D.S."/>
            <person name="Steele R.E."/>
        </authorList>
    </citation>
    <scope>NUCLEOTIDE SEQUENCE</scope>
</reference>
<accession>C9Y8X4</accession>
<gene>
    <name evidence="1" type="ORF">Csp_A05750</name>
</gene>